<reference evidence="4" key="1">
    <citation type="submission" date="2020-05" db="UniProtKB">
        <authorList>
            <consortium name="EnsemblMetazoa"/>
        </authorList>
    </citation>
    <scope>IDENTIFICATION</scope>
    <source>
        <strain evidence="4">TTRI</strain>
    </source>
</reference>
<dbReference type="InterPro" id="IPR006101">
    <property type="entry name" value="Glyco_hydro_2"/>
</dbReference>
<evidence type="ECO:0000256" key="2">
    <source>
        <dbReference type="ARBA" id="ARBA00022729"/>
    </source>
</evidence>
<comment type="similarity">
    <text evidence="1">Belongs to the glycosyl hydrolase 2 family.</text>
</comment>
<dbReference type="InterPro" id="IPR006103">
    <property type="entry name" value="Glyco_hydro_2_cat"/>
</dbReference>
<sequence>MKAMMHYYSDSLSLHIQLRIKSSDIVANDFCKTTPFNGTLLVLDVHPWWPYLIDSDYGYLYILKIYLHAGGKDLLDVHRLKVGIRTLKWNNSTLMINGRPIYLRDLHKHEDSDLKGKGLDYALLTRDFNLLKWLGANAFRTSHYPYSYASGR</sequence>
<protein>
    <recommendedName>
        <fullName evidence="3">Glycoside hydrolase family 2 catalytic domain-containing protein</fullName>
    </recommendedName>
</protein>
<dbReference type="EnsemblMetazoa" id="GAUT049417-RA">
    <property type="protein sequence ID" value="GAUT049417-PA"/>
    <property type="gene ID" value="GAUT049417"/>
</dbReference>
<dbReference type="SUPFAM" id="SSF51445">
    <property type="entry name" value="(Trans)glycosidases"/>
    <property type="match status" value="1"/>
</dbReference>
<evidence type="ECO:0000259" key="3">
    <source>
        <dbReference type="Pfam" id="PF02836"/>
    </source>
</evidence>
<dbReference type="InterPro" id="IPR017853">
    <property type="entry name" value="GH"/>
</dbReference>
<dbReference type="GO" id="GO:0019391">
    <property type="term" value="P:glucuronoside catabolic process"/>
    <property type="evidence" value="ECO:0007669"/>
    <property type="project" value="TreeGrafter"/>
</dbReference>
<dbReference type="Proteomes" id="UP000078200">
    <property type="component" value="Unassembled WGS sequence"/>
</dbReference>
<keyword evidence="5" id="KW-1185">Reference proteome</keyword>
<evidence type="ECO:0000313" key="4">
    <source>
        <dbReference type="EnsemblMetazoa" id="GAUT049417-PA"/>
    </source>
</evidence>
<feature type="domain" description="Glycoside hydrolase family 2 catalytic" evidence="3">
    <location>
        <begin position="90"/>
        <end position="147"/>
    </location>
</feature>
<dbReference type="AlphaFoldDB" id="A0A1A9VW08"/>
<dbReference type="InterPro" id="IPR036156">
    <property type="entry name" value="Beta-gal/glucu_dom_sf"/>
</dbReference>
<dbReference type="Gene3D" id="2.60.40.10">
    <property type="entry name" value="Immunoglobulins"/>
    <property type="match status" value="1"/>
</dbReference>
<dbReference type="GO" id="GO:0005975">
    <property type="term" value="P:carbohydrate metabolic process"/>
    <property type="evidence" value="ECO:0007669"/>
    <property type="project" value="InterPro"/>
</dbReference>
<proteinExistence type="inferred from homology"/>
<name>A0A1A9VW08_GLOAU</name>
<accession>A0A1A9VW08</accession>
<dbReference type="GO" id="GO:0004566">
    <property type="term" value="F:beta-glucuronidase activity"/>
    <property type="evidence" value="ECO:0007669"/>
    <property type="project" value="TreeGrafter"/>
</dbReference>
<organism evidence="4 5">
    <name type="scientific">Glossina austeni</name>
    <name type="common">Savannah tsetse fly</name>
    <dbReference type="NCBI Taxonomy" id="7395"/>
    <lineage>
        <taxon>Eukaryota</taxon>
        <taxon>Metazoa</taxon>
        <taxon>Ecdysozoa</taxon>
        <taxon>Arthropoda</taxon>
        <taxon>Hexapoda</taxon>
        <taxon>Insecta</taxon>
        <taxon>Pterygota</taxon>
        <taxon>Neoptera</taxon>
        <taxon>Endopterygota</taxon>
        <taxon>Diptera</taxon>
        <taxon>Brachycera</taxon>
        <taxon>Muscomorpha</taxon>
        <taxon>Hippoboscoidea</taxon>
        <taxon>Glossinidae</taxon>
        <taxon>Glossina</taxon>
    </lineage>
</organism>
<dbReference type="STRING" id="7395.A0A1A9VW08"/>
<evidence type="ECO:0000313" key="5">
    <source>
        <dbReference type="Proteomes" id="UP000078200"/>
    </source>
</evidence>
<dbReference type="VEuPathDB" id="VectorBase:GAUT049417"/>
<keyword evidence="2" id="KW-0732">Signal</keyword>
<dbReference type="PANTHER" id="PTHR10066">
    <property type="entry name" value="BETA-GLUCURONIDASE"/>
    <property type="match status" value="1"/>
</dbReference>
<dbReference type="GO" id="GO:0030246">
    <property type="term" value="F:carbohydrate binding"/>
    <property type="evidence" value="ECO:0007669"/>
    <property type="project" value="TreeGrafter"/>
</dbReference>
<dbReference type="Gene3D" id="3.20.20.80">
    <property type="entry name" value="Glycosidases"/>
    <property type="match status" value="1"/>
</dbReference>
<dbReference type="PANTHER" id="PTHR10066:SF67">
    <property type="entry name" value="BETA-GLUCURONIDASE"/>
    <property type="match status" value="1"/>
</dbReference>
<dbReference type="Pfam" id="PF02836">
    <property type="entry name" value="Glyco_hydro_2_C"/>
    <property type="match status" value="1"/>
</dbReference>
<dbReference type="InterPro" id="IPR013783">
    <property type="entry name" value="Ig-like_fold"/>
</dbReference>
<evidence type="ECO:0000256" key="1">
    <source>
        <dbReference type="ARBA" id="ARBA00007401"/>
    </source>
</evidence>
<dbReference type="GO" id="GO:0005615">
    <property type="term" value="C:extracellular space"/>
    <property type="evidence" value="ECO:0007669"/>
    <property type="project" value="TreeGrafter"/>
</dbReference>
<dbReference type="PRINTS" id="PR00132">
    <property type="entry name" value="GLHYDRLASE2"/>
</dbReference>
<dbReference type="SUPFAM" id="SSF49303">
    <property type="entry name" value="beta-Galactosidase/glucuronidase domain"/>
    <property type="match status" value="1"/>
</dbReference>